<evidence type="ECO:0000313" key="2">
    <source>
        <dbReference type="EMBL" id="GKT14056.1"/>
    </source>
</evidence>
<evidence type="ECO:0000313" key="3">
    <source>
        <dbReference type="Proteomes" id="UP001057375"/>
    </source>
</evidence>
<gene>
    <name evidence="2" type="ORF">ADUPG1_010398</name>
</gene>
<feature type="compositionally biased region" description="Low complexity" evidence="1">
    <location>
        <begin position="118"/>
        <end position="132"/>
    </location>
</feature>
<proteinExistence type="predicted"/>
<comment type="caution">
    <text evidence="2">The sequence shown here is derived from an EMBL/GenBank/DDBJ whole genome shotgun (WGS) entry which is preliminary data.</text>
</comment>
<keyword evidence="3" id="KW-1185">Reference proteome</keyword>
<dbReference type="EMBL" id="BQXS01011562">
    <property type="protein sequence ID" value="GKT14056.1"/>
    <property type="molecule type" value="Genomic_DNA"/>
</dbReference>
<dbReference type="Proteomes" id="UP001057375">
    <property type="component" value="Unassembled WGS sequence"/>
</dbReference>
<sequence>MKESDMKERDKSPEIDHRTQQIMKLLVKHHSQMFPDAPRNWWVDWANEVKQMEIEGSVLFEDEEFVFMYPSIELVREFKSFKEKLKPKPVSSFSSRKRPPSSSIKHRKLESARARVLPSINNSSPKSSPKSPVSKKHTSSQNASLVSYFFSGLETSLNSGILLSLNSMPLPLSRHMTIASSIYYTLFQNKFNLIKTPLIHNPFLSEIEKRHTVEKELISQGSNQEFIARKRAFTSLYSDEKQKRRGRAVLGALGIGLTHTVVPDAVMSLKEEQTHQAIRDSIWSVYACCIAGTEESRVRCSNVTRAKPLNAAMGSISIRELGGIRYPAEPPKPLDVTPSLMDVLQKDIHIPSPSLLSPSILLPTGMYGMFDTRADVKETIYRKQLAFKRFRRAINIIIIRSRLNRRLKKVNDFFKLPSAASSSTSSDASGDRLNSSVMKVCSDLSIPLDMRIQCQSDSTNCQLWGMCDVRGERDVFLEPKGQDDSVVVCGVHDEEIIVPKLDRRNFEDFDLGFYV</sequence>
<accession>A0ABQ5JTQ6</accession>
<feature type="compositionally biased region" description="Basic residues" evidence="1">
    <location>
        <begin position="95"/>
        <end position="108"/>
    </location>
</feature>
<reference evidence="2" key="1">
    <citation type="submission" date="2022-03" db="EMBL/GenBank/DDBJ databases">
        <title>Draft genome sequence of Aduncisulcus paluster, a free-living microaerophilic Fornicata.</title>
        <authorList>
            <person name="Yuyama I."/>
            <person name="Kume K."/>
            <person name="Tamura T."/>
            <person name="Inagaki Y."/>
            <person name="Hashimoto T."/>
        </authorList>
    </citation>
    <scope>NUCLEOTIDE SEQUENCE</scope>
    <source>
        <strain evidence="2">NY0171</strain>
    </source>
</reference>
<feature type="region of interest" description="Disordered" evidence="1">
    <location>
        <begin position="89"/>
        <end position="138"/>
    </location>
</feature>
<evidence type="ECO:0000256" key="1">
    <source>
        <dbReference type="SAM" id="MobiDB-lite"/>
    </source>
</evidence>
<name>A0ABQ5JTQ6_9EUKA</name>
<protein>
    <submittedName>
        <fullName evidence="2">Uncharacterized protein</fullName>
    </submittedName>
</protein>
<organism evidence="2 3">
    <name type="scientific">Aduncisulcus paluster</name>
    <dbReference type="NCBI Taxonomy" id="2918883"/>
    <lineage>
        <taxon>Eukaryota</taxon>
        <taxon>Metamonada</taxon>
        <taxon>Carpediemonas-like organisms</taxon>
        <taxon>Aduncisulcus</taxon>
    </lineage>
</organism>